<accession>A0AAN4YZY1</accession>
<gene>
    <name evidence="1" type="ORF">PMAYCL1PPCAC_02197</name>
</gene>
<evidence type="ECO:0000313" key="2">
    <source>
        <dbReference type="Proteomes" id="UP001328107"/>
    </source>
</evidence>
<feature type="non-terminal residue" evidence="1">
    <location>
        <position position="149"/>
    </location>
</feature>
<dbReference type="EMBL" id="BTRK01000001">
    <property type="protein sequence ID" value="GMR32002.1"/>
    <property type="molecule type" value="Genomic_DNA"/>
</dbReference>
<organism evidence="1 2">
    <name type="scientific">Pristionchus mayeri</name>
    <dbReference type="NCBI Taxonomy" id="1317129"/>
    <lineage>
        <taxon>Eukaryota</taxon>
        <taxon>Metazoa</taxon>
        <taxon>Ecdysozoa</taxon>
        <taxon>Nematoda</taxon>
        <taxon>Chromadorea</taxon>
        <taxon>Rhabditida</taxon>
        <taxon>Rhabditina</taxon>
        <taxon>Diplogasteromorpha</taxon>
        <taxon>Diplogasteroidea</taxon>
        <taxon>Neodiplogasteridae</taxon>
        <taxon>Pristionchus</taxon>
    </lineage>
</organism>
<sequence>LPIVAVSLRSDGHVELHLVVCIVWLSLPHVLLDSRSPDHHSSESPVECICRRDQTDIDRSRLPDSVLCQHVFQLVDSLGELHSPVIDVIHQSEREIPCDSSRSHVVRVHSCTRDTLRELEQLLTLLEHPEEWSHGSDIKGVSGDAHDVV</sequence>
<dbReference type="Proteomes" id="UP001328107">
    <property type="component" value="Unassembled WGS sequence"/>
</dbReference>
<reference evidence="2" key="1">
    <citation type="submission" date="2022-10" db="EMBL/GenBank/DDBJ databases">
        <title>Genome assembly of Pristionchus species.</title>
        <authorList>
            <person name="Yoshida K."/>
            <person name="Sommer R.J."/>
        </authorList>
    </citation>
    <scope>NUCLEOTIDE SEQUENCE [LARGE SCALE GENOMIC DNA]</scope>
    <source>
        <strain evidence="2">RS5460</strain>
    </source>
</reference>
<keyword evidence="2" id="KW-1185">Reference proteome</keyword>
<dbReference type="AlphaFoldDB" id="A0AAN4YZY1"/>
<evidence type="ECO:0000313" key="1">
    <source>
        <dbReference type="EMBL" id="GMR32002.1"/>
    </source>
</evidence>
<protein>
    <submittedName>
        <fullName evidence="1">Uncharacterized protein</fullName>
    </submittedName>
</protein>
<name>A0AAN4YZY1_9BILA</name>
<feature type="non-terminal residue" evidence="1">
    <location>
        <position position="1"/>
    </location>
</feature>
<proteinExistence type="predicted"/>
<comment type="caution">
    <text evidence="1">The sequence shown here is derived from an EMBL/GenBank/DDBJ whole genome shotgun (WGS) entry which is preliminary data.</text>
</comment>